<feature type="region of interest" description="Disordered" evidence="1">
    <location>
        <begin position="1"/>
        <end position="41"/>
    </location>
</feature>
<dbReference type="EMBL" id="NBNE01000060">
    <property type="protein sequence ID" value="OWZ23486.1"/>
    <property type="molecule type" value="Genomic_DNA"/>
</dbReference>
<dbReference type="Proteomes" id="UP000198211">
    <property type="component" value="Unassembled WGS sequence"/>
</dbReference>
<feature type="compositionally biased region" description="Basic residues" evidence="1">
    <location>
        <begin position="14"/>
        <end position="24"/>
    </location>
</feature>
<name>A0A225X0P3_9STRA</name>
<dbReference type="OrthoDB" id="110521at2759"/>
<feature type="compositionally biased region" description="Polar residues" evidence="1">
    <location>
        <begin position="68"/>
        <end position="90"/>
    </location>
</feature>
<proteinExistence type="predicted"/>
<reference evidence="3" key="1">
    <citation type="submission" date="2017-03" db="EMBL/GenBank/DDBJ databases">
        <title>Phytopthora megakarya and P. palmivora, two closely related causual agents of cacao black pod achieved similar genome size and gene model numbers by different mechanisms.</title>
        <authorList>
            <person name="Ali S."/>
            <person name="Shao J."/>
            <person name="Larry D.J."/>
            <person name="Kronmiller B."/>
            <person name="Shen D."/>
            <person name="Strem M.D."/>
            <person name="Melnick R.L."/>
            <person name="Guiltinan M.J."/>
            <person name="Tyler B.M."/>
            <person name="Meinhardt L.W."/>
            <person name="Bailey B.A."/>
        </authorList>
    </citation>
    <scope>NUCLEOTIDE SEQUENCE [LARGE SCALE GENOMIC DNA]</scope>
    <source>
        <strain evidence="3">zdho120</strain>
    </source>
</reference>
<gene>
    <name evidence="2" type="ORF">PHMEG_0001616</name>
</gene>
<evidence type="ECO:0000313" key="2">
    <source>
        <dbReference type="EMBL" id="OWZ23486.1"/>
    </source>
</evidence>
<evidence type="ECO:0000313" key="3">
    <source>
        <dbReference type="Proteomes" id="UP000198211"/>
    </source>
</evidence>
<sequence length="937" mass="108907">METKELQTLSKQKSPYRRPLRRPKPPAPSPGSPAQRAAKSILKLKEGLMHVDTTKWSSDIQDDAALPPQQNVHQPINGSNVWSPSKSGNSFVPMRSPSPKRVNTPIRSPNRKKKRQPTREEHELAEQQDRLAVWLNANPDTNPISIFQASRNGDVPIDAIPPYSIEVESRIESAMQRHTPLEMGVRLWDDPVRSILAAEMTSESIFGGASPTRSLAFQPPEPTSPLRLSQRVEVSSSPLSSNHKPQSDSIDNFLEAEQPLDEETTNVIDSLAPESQLSVHAQKVFDTAHRQVADGAVADALSTLEAGIRQSLSNSQAHQDAANRSLGTGFNYSTLAHKSATKLQLYYRTRHHQRINRLVLLQRQWRWWHARRRMLSSVQFANNQAIAIQRCYKSWHTYITQLRSAVRIQRCFRVFKIQKFLSRFRHVCRLLMARIARRRQVKSRIRVMGKIVFLFQRRRRRISLIQGLWRRHRAKTQLATLLDHEKSVEGGRRAREDEFVADKLVHARLHFRQFLRTTKRGCALVRWQAEKPWLHFRRLRHDVTAWDELPLVEKIESTANILSDREFRGLRERALCQMLVGKTQQVSPLPKVLKVSTKELEFLINTSTDSIDPNVNNAVREKLKRIHTKLSRRAATLWWTLVTYPVEYCTARIWPIQKRRRDRARQQLEDDFTRVLTAFLRVWFRRFDSKTNTPPYSCEWCSEPFATSHEFFAHDHCATARERAETEWKALRSDLQFAHRMKWRFLKRPQQDPMRTNHYAFDLEAASVRRLRYSRSNRKALRPLVATLEACAGDKPNAVIPLDLAAFVLQYLDKDKTSHALMQTAEYQLIRWKTLVGSMEVETSMQSPRDSGLESRWIRKDELRSRLIVGMEWRSRWSRWRRNLTRRFSKYQLNSSRFGSCSHIATKWKELQVRARQLVSGRGARTSQAMPTSPPAT</sequence>
<feature type="region of interest" description="Disordered" evidence="1">
    <location>
        <begin position="54"/>
        <end position="126"/>
    </location>
</feature>
<evidence type="ECO:0000256" key="1">
    <source>
        <dbReference type="SAM" id="MobiDB-lite"/>
    </source>
</evidence>
<comment type="caution">
    <text evidence="2">The sequence shown here is derived from an EMBL/GenBank/DDBJ whole genome shotgun (WGS) entry which is preliminary data.</text>
</comment>
<feature type="region of interest" description="Disordered" evidence="1">
    <location>
        <begin position="207"/>
        <end position="249"/>
    </location>
</feature>
<dbReference type="AlphaFoldDB" id="A0A225X0P3"/>
<organism evidence="2 3">
    <name type="scientific">Phytophthora megakarya</name>
    <dbReference type="NCBI Taxonomy" id="4795"/>
    <lineage>
        <taxon>Eukaryota</taxon>
        <taxon>Sar</taxon>
        <taxon>Stramenopiles</taxon>
        <taxon>Oomycota</taxon>
        <taxon>Peronosporomycetes</taxon>
        <taxon>Peronosporales</taxon>
        <taxon>Peronosporaceae</taxon>
        <taxon>Phytophthora</taxon>
    </lineage>
</organism>
<protein>
    <submittedName>
        <fullName evidence="2">Uncharacterized protein</fullName>
    </submittedName>
</protein>
<keyword evidence="3" id="KW-1185">Reference proteome</keyword>
<feature type="compositionally biased region" description="Polar residues" evidence="1">
    <location>
        <begin position="232"/>
        <end position="249"/>
    </location>
</feature>
<feature type="compositionally biased region" description="Polar residues" evidence="1">
    <location>
        <begin position="1"/>
        <end position="13"/>
    </location>
</feature>
<feature type="compositionally biased region" description="Basic and acidic residues" evidence="1">
    <location>
        <begin position="117"/>
        <end position="126"/>
    </location>
</feature>
<accession>A0A225X0P3</accession>